<organism evidence="2 3">
    <name type="scientific">Pythium insidiosum</name>
    <name type="common">Pythiosis disease agent</name>
    <dbReference type="NCBI Taxonomy" id="114742"/>
    <lineage>
        <taxon>Eukaryota</taxon>
        <taxon>Sar</taxon>
        <taxon>Stramenopiles</taxon>
        <taxon>Oomycota</taxon>
        <taxon>Peronosporomycetes</taxon>
        <taxon>Pythiales</taxon>
        <taxon>Pythiaceae</taxon>
        <taxon>Pythium</taxon>
    </lineage>
</organism>
<feature type="transmembrane region" description="Helical" evidence="1">
    <location>
        <begin position="71"/>
        <end position="89"/>
    </location>
</feature>
<sequence length="217" mass="23669">MTYVYFDQYLTVVRDTYTLVGLALVAIFVIHAIYFGSIFYPLVVALACANVVIHVMGLMKPNDIMLNGLSMVNLIIAAGVSVEFCGHFVRMFAKASGTGDQRAKEALRKVLASVVFGITITKVVGLSMLTLADSRIFQKYYFRMYMAIVISGILNGLVLLPVLLSVCVDVKGFFLHRRRGDKEADQVLEAAASPAFQGVVTTKAGRHSESTGLSNSE</sequence>
<evidence type="ECO:0000313" key="3">
    <source>
        <dbReference type="Proteomes" id="UP001209570"/>
    </source>
</evidence>
<keyword evidence="1" id="KW-0472">Membrane</keyword>
<protein>
    <recommendedName>
        <fullName evidence="4">SSD domain-containing protein</fullName>
    </recommendedName>
</protein>
<keyword evidence="1" id="KW-1133">Transmembrane helix</keyword>
<evidence type="ECO:0008006" key="4">
    <source>
        <dbReference type="Google" id="ProtNLM"/>
    </source>
</evidence>
<keyword evidence="1" id="KW-0812">Transmembrane</keyword>
<accession>A0AAD5Q8X4</accession>
<dbReference type="GO" id="GO:0016020">
    <property type="term" value="C:membrane"/>
    <property type="evidence" value="ECO:0007669"/>
    <property type="project" value="TreeGrafter"/>
</dbReference>
<dbReference type="EMBL" id="JAKCXM010000239">
    <property type="protein sequence ID" value="KAJ0397759.1"/>
    <property type="molecule type" value="Genomic_DNA"/>
</dbReference>
<feature type="transmembrane region" description="Helical" evidence="1">
    <location>
        <begin position="110"/>
        <end position="132"/>
    </location>
</feature>
<dbReference type="AlphaFoldDB" id="A0AAD5Q8X4"/>
<evidence type="ECO:0000313" key="2">
    <source>
        <dbReference type="EMBL" id="KAJ0397759.1"/>
    </source>
</evidence>
<gene>
    <name evidence="2" type="ORF">P43SY_005616</name>
</gene>
<dbReference type="SUPFAM" id="SSF82866">
    <property type="entry name" value="Multidrug efflux transporter AcrB transmembrane domain"/>
    <property type="match status" value="1"/>
</dbReference>
<proteinExistence type="predicted"/>
<evidence type="ECO:0000256" key="1">
    <source>
        <dbReference type="SAM" id="Phobius"/>
    </source>
</evidence>
<reference evidence="2" key="1">
    <citation type="submission" date="2021-12" db="EMBL/GenBank/DDBJ databases">
        <title>Prjna785345.</title>
        <authorList>
            <person name="Rujirawat T."/>
            <person name="Krajaejun T."/>
        </authorList>
    </citation>
    <scope>NUCLEOTIDE SEQUENCE</scope>
    <source>
        <strain evidence="2">Pi057C3</strain>
    </source>
</reference>
<dbReference type="PANTHER" id="PTHR45727">
    <property type="entry name" value="NPC INTRACELLULAR CHOLESTEROL TRANSPORTER 1"/>
    <property type="match status" value="1"/>
</dbReference>
<dbReference type="Proteomes" id="UP001209570">
    <property type="component" value="Unassembled WGS sequence"/>
</dbReference>
<dbReference type="GO" id="GO:0032934">
    <property type="term" value="F:sterol binding"/>
    <property type="evidence" value="ECO:0007669"/>
    <property type="project" value="TreeGrafter"/>
</dbReference>
<dbReference type="PANTHER" id="PTHR45727:SF2">
    <property type="entry name" value="NPC INTRACELLULAR CHOLESTEROL TRANSPORTER 1"/>
    <property type="match status" value="1"/>
</dbReference>
<feature type="transmembrane region" description="Helical" evidence="1">
    <location>
        <begin position="16"/>
        <end position="35"/>
    </location>
</feature>
<keyword evidence="3" id="KW-1185">Reference proteome</keyword>
<name>A0AAD5Q8X4_PYTIN</name>
<comment type="caution">
    <text evidence="2">The sequence shown here is derived from an EMBL/GenBank/DDBJ whole genome shotgun (WGS) entry which is preliminary data.</text>
</comment>
<dbReference type="GO" id="GO:0015918">
    <property type="term" value="P:sterol transport"/>
    <property type="evidence" value="ECO:0007669"/>
    <property type="project" value="TreeGrafter"/>
</dbReference>
<feature type="transmembrane region" description="Helical" evidence="1">
    <location>
        <begin position="144"/>
        <end position="168"/>
    </location>
</feature>
<dbReference type="Gene3D" id="1.20.1640.10">
    <property type="entry name" value="Multidrug efflux transporter AcrB transmembrane domain"/>
    <property type="match status" value="1"/>
</dbReference>